<keyword evidence="3" id="KW-1185">Reference proteome</keyword>
<protein>
    <recommendedName>
        <fullName evidence="4">CCHC-type domain-containing protein</fullName>
    </recommendedName>
</protein>
<evidence type="ECO:0008006" key="4">
    <source>
        <dbReference type="Google" id="ProtNLM"/>
    </source>
</evidence>
<evidence type="ECO:0000313" key="3">
    <source>
        <dbReference type="Proteomes" id="UP001235939"/>
    </source>
</evidence>
<sequence>MSEKMACNKQPYNTNCVPKPNYQKKPYNKSPEANKNRTEDRTPICFKCNKPGNVARYCIVRYVRIVKEDPIVKQDKVEEEIQIDKGINKSRPLLYADKLLRRLSYIEKEDNPVTESEMKSQEDTSVKFDGDCSLEKCIKGGRKKEYTKSVLEERHKARLEEQKRKLIKEGGRRFQRINDRIEKKLIMEIDNYITENFKEAMNSGGRNEWLKAMEEELS</sequence>
<evidence type="ECO:0000313" key="2">
    <source>
        <dbReference type="EMBL" id="UYV84888.1"/>
    </source>
</evidence>
<accession>A0ABY6LUR7</accession>
<gene>
    <name evidence="2" type="ORF">LAZ67_X003874</name>
</gene>
<dbReference type="EMBL" id="CP092886">
    <property type="protein sequence ID" value="UYV84888.1"/>
    <property type="molecule type" value="Genomic_DNA"/>
</dbReference>
<reference evidence="2 3" key="1">
    <citation type="submission" date="2022-03" db="EMBL/GenBank/DDBJ databases">
        <title>A chromosomal length assembly of Cordylochernes scorpioides.</title>
        <authorList>
            <person name="Zeh D."/>
            <person name="Zeh J."/>
        </authorList>
    </citation>
    <scope>NUCLEOTIDE SEQUENCE [LARGE SCALE GENOMIC DNA]</scope>
    <source>
        <strain evidence="2">IN4F17</strain>
        <tissue evidence="2">Whole Body</tissue>
    </source>
</reference>
<feature type="compositionally biased region" description="Low complexity" evidence="1">
    <location>
        <begin position="18"/>
        <end position="31"/>
    </location>
</feature>
<feature type="region of interest" description="Disordered" evidence="1">
    <location>
        <begin position="1"/>
        <end position="37"/>
    </location>
</feature>
<proteinExistence type="predicted"/>
<organism evidence="2 3">
    <name type="scientific">Cordylochernes scorpioides</name>
    <dbReference type="NCBI Taxonomy" id="51811"/>
    <lineage>
        <taxon>Eukaryota</taxon>
        <taxon>Metazoa</taxon>
        <taxon>Ecdysozoa</taxon>
        <taxon>Arthropoda</taxon>
        <taxon>Chelicerata</taxon>
        <taxon>Arachnida</taxon>
        <taxon>Pseudoscorpiones</taxon>
        <taxon>Cheliferoidea</taxon>
        <taxon>Chernetidae</taxon>
        <taxon>Cordylochernes</taxon>
    </lineage>
</organism>
<name>A0ABY6LUR7_9ARAC</name>
<dbReference type="Proteomes" id="UP001235939">
    <property type="component" value="Chromosome X"/>
</dbReference>
<evidence type="ECO:0000256" key="1">
    <source>
        <dbReference type="SAM" id="MobiDB-lite"/>
    </source>
</evidence>